<proteinExistence type="inferred from homology"/>
<dbReference type="InterPro" id="IPR041920">
    <property type="entry name" value="ROS/MUCR_sf"/>
</dbReference>
<evidence type="ECO:0000313" key="3">
    <source>
        <dbReference type="Proteomes" id="UP001549119"/>
    </source>
</evidence>
<evidence type="ECO:0000313" key="2">
    <source>
        <dbReference type="EMBL" id="MET3862942.1"/>
    </source>
</evidence>
<evidence type="ECO:0000256" key="1">
    <source>
        <dbReference type="ARBA" id="ARBA00007031"/>
    </source>
</evidence>
<comment type="similarity">
    <text evidence="1">Belongs to the ros/MucR family.</text>
</comment>
<comment type="caution">
    <text evidence="2">The sequence shown here is derived from an EMBL/GenBank/DDBJ whole genome shotgun (WGS) entry which is preliminary data.</text>
</comment>
<dbReference type="Proteomes" id="UP001549119">
    <property type="component" value="Unassembled WGS sequence"/>
</dbReference>
<dbReference type="InterPro" id="IPR008807">
    <property type="entry name" value="ROS_MUCR"/>
</dbReference>
<dbReference type="Pfam" id="PF05443">
    <property type="entry name" value="ROS_MUCR"/>
    <property type="match status" value="1"/>
</dbReference>
<accession>A0ABV2N8X3</accession>
<name>A0ABV2N8X3_9HYPH</name>
<organism evidence="2 3">
    <name type="scientific">Methylobacterium radiotolerans</name>
    <dbReference type="NCBI Taxonomy" id="31998"/>
    <lineage>
        <taxon>Bacteria</taxon>
        <taxon>Pseudomonadati</taxon>
        <taxon>Pseudomonadota</taxon>
        <taxon>Alphaproteobacteria</taxon>
        <taxon>Hyphomicrobiales</taxon>
        <taxon>Methylobacteriaceae</taxon>
        <taxon>Methylobacterium</taxon>
    </lineage>
</organism>
<dbReference type="EMBL" id="JBEPNW010000002">
    <property type="protein sequence ID" value="MET3862942.1"/>
    <property type="molecule type" value="Genomic_DNA"/>
</dbReference>
<reference evidence="2 3" key="1">
    <citation type="submission" date="2024-06" db="EMBL/GenBank/DDBJ databases">
        <title>Genomics of switchgrass bacterial isolates.</title>
        <authorList>
            <person name="Shade A."/>
        </authorList>
    </citation>
    <scope>NUCLEOTIDE SEQUENCE [LARGE SCALE GENOMIC DNA]</scope>
    <source>
        <strain evidence="2 3">PvP084</strain>
    </source>
</reference>
<gene>
    <name evidence="2" type="ORF">ABIC20_000251</name>
</gene>
<dbReference type="Gene3D" id="1.10.10.1550">
    <property type="entry name" value="ROS/MUCR transcriptional regulator protein"/>
    <property type="match status" value="1"/>
</dbReference>
<keyword evidence="3" id="KW-1185">Reference proteome</keyword>
<protein>
    <submittedName>
        <fullName evidence="2">Transcriptional regulator</fullName>
    </submittedName>
</protein>
<sequence>MSVPCGMSARAIKSRRIKVTSENIDHAAGIIELAGDIVAAYVSNNSVPLAELPDLIRTVHGAIASLVSGTPNPSTGAVLQAEVEKPSAAQIRKSVRQDGIVSFIDGKTYKTLKRHLTSHGSDPRSYRERYSLPADYPMVAPSYAEQRSALAKAIGLGRPGAMAALIDEVAQPERKGRHKAA</sequence>